<dbReference type="InParanoid" id="A0A1D3DAE2"/>
<feature type="compositionally biased region" description="Low complexity" evidence="1">
    <location>
        <begin position="1144"/>
        <end position="1156"/>
    </location>
</feature>
<dbReference type="InterPro" id="IPR036085">
    <property type="entry name" value="PAZ_dom_sf"/>
</dbReference>
<feature type="region of interest" description="Disordered" evidence="1">
    <location>
        <begin position="1039"/>
        <end position="1156"/>
    </location>
</feature>
<feature type="compositionally biased region" description="Basic and acidic residues" evidence="1">
    <location>
        <begin position="2689"/>
        <end position="2701"/>
    </location>
</feature>
<accession>A0A1D3DAE2</accession>
<dbReference type="PANTHER" id="PTHR22538">
    <property type="entry name" value="CILIA- AND FLAGELLA-ASSOCIATED PROTEIN 74"/>
    <property type="match status" value="1"/>
</dbReference>
<dbReference type="SUPFAM" id="SSF53098">
    <property type="entry name" value="Ribonuclease H-like"/>
    <property type="match status" value="1"/>
</dbReference>
<evidence type="ECO:0000313" key="2">
    <source>
        <dbReference type="EMBL" id="OEH80425.1"/>
    </source>
</evidence>
<dbReference type="InterPro" id="IPR013783">
    <property type="entry name" value="Ig-like_fold"/>
</dbReference>
<feature type="compositionally biased region" description="Polar residues" evidence="1">
    <location>
        <begin position="780"/>
        <end position="793"/>
    </location>
</feature>
<name>A0A1D3DAE2_9EIME</name>
<dbReference type="SUPFAM" id="SSF101690">
    <property type="entry name" value="PAZ domain"/>
    <property type="match status" value="1"/>
</dbReference>
<feature type="compositionally biased region" description="Polar residues" evidence="1">
    <location>
        <begin position="752"/>
        <end position="774"/>
    </location>
</feature>
<dbReference type="CDD" id="cd02846">
    <property type="entry name" value="PAZ_argonaute_like"/>
    <property type="match status" value="1"/>
</dbReference>
<evidence type="ECO:0000313" key="3">
    <source>
        <dbReference type="Proteomes" id="UP000095192"/>
    </source>
</evidence>
<feature type="region of interest" description="Disordered" evidence="1">
    <location>
        <begin position="780"/>
        <end position="799"/>
    </location>
</feature>
<feature type="compositionally biased region" description="Polar residues" evidence="1">
    <location>
        <begin position="1510"/>
        <end position="1519"/>
    </location>
</feature>
<organism evidence="2 3">
    <name type="scientific">Cyclospora cayetanensis</name>
    <dbReference type="NCBI Taxonomy" id="88456"/>
    <lineage>
        <taxon>Eukaryota</taxon>
        <taxon>Sar</taxon>
        <taxon>Alveolata</taxon>
        <taxon>Apicomplexa</taxon>
        <taxon>Conoidasida</taxon>
        <taxon>Coccidia</taxon>
        <taxon>Eucoccidiorida</taxon>
        <taxon>Eimeriorina</taxon>
        <taxon>Eimeriidae</taxon>
        <taxon>Cyclospora</taxon>
    </lineage>
</organism>
<dbReference type="VEuPathDB" id="ToxoDB:cyc_06383"/>
<feature type="compositionally biased region" description="Basic and acidic residues" evidence="1">
    <location>
        <begin position="1082"/>
        <end position="1094"/>
    </location>
</feature>
<feature type="region of interest" description="Disordered" evidence="1">
    <location>
        <begin position="43"/>
        <end position="76"/>
    </location>
</feature>
<dbReference type="Gene3D" id="2.60.40.10">
    <property type="entry name" value="Immunoglobulins"/>
    <property type="match status" value="1"/>
</dbReference>
<dbReference type="Gene3D" id="2.170.260.10">
    <property type="entry name" value="paz domain"/>
    <property type="match status" value="1"/>
</dbReference>
<feature type="region of interest" description="Disordered" evidence="1">
    <location>
        <begin position="362"/>
        <end position="385"/>
    </location>
</feature>
<sequence length="2751" mass="301962">MRRIAEEDRALQHEQNERSRSIVQQILQEEWAVTQRDCVEAPAAKSRPVNRTKESQKNSEAFKRFHSSGASPCRARREAPAPEKLCCDLPSTAESPEAATACPRYPPLAMRNLTVFEQKKIQRALEEQQRVLIEGTPQRIAGRLHSGPSFCCTPSKVTFKAFESGRVYSRNVLVTNVSLGFSTFRVLPLPEELDGIISVALEAPGKIPAGGSTQMTITFTPKRTEDLEAEILLLSPTGPQALPVVCCRKRAVLTFLPQQQSPQALLKSLQLKGAPAQAGRGAISDCNIKKKSTVTNVAPWGDPGSQDFKQCAGSEERKATDSVIYLHAGDVQLGDMVTVHLKLGNTGSLSAAYQLLLISPRNQQGSSPADNPQAGQQNEVPNNTTATTYEAGKNCLANSTATREVSKAVASEIALTLNLNRAHNALHAQKDRMSLNIEGWREALQDGAVVLAQWLNTSDHHNSLLWKRIMSSGLDGLLQRSACQSSQRETCTTEPFQLCLKRTLVKNAAGEVAPLQTQDIAIIHAPDRIGRFVGFFSLQFLDQEHPDVVVVVDGQCVLPLVCTNPPLHDLGICVPDRMYRQQLKVTSNSVTPRTLKVESPEAEKGVLWVDPACSVIQPKGVTSLAVHLCFSFSFFQKHPEYVQPLPPDIAKLQPACTAFQIPIRIKVSEQTLCAETAITGILTETQLRLSRTRLHFGSTNNITGSKQMLQIHNPSLLIASYSFTSSHQALRIVELPRISEIDERVEEVPVQGSIQQTNTPSVSLNSPDLLRNTDNAATFNKDTSAKEATSSSHSPKDLGTGALAVDLREGDSKACEDLLQYLPLLDIGAAGVLLPGETRTFAAVFNPGDLRCDAHTVQLAGGKSLEHSGTVRMKVLLADQAVYEVKIPWNVILTESPITVLPAPSLKLPTTPPGLSSSATLELKIVASQFSFMEGEIGSKPGHFLSPTAPEKHAVQFAGVLVHVQQPPSTLSALSISPLRLLLHSKKRCASLVIHFSPTEQYMHLKQLLQLTPPAEECIRGSSKKLPFLEDSEATKILRDKRGGCSRTGHTQSVAANGSTKDSEGLKKSSKVECGSAADSKTFPDKSPMHKDPNPKLSKSSLKSVGGTASDEGINERPFADESSKFTNKEAPATISTDQERFMSSDPPTTAFATTDTSVTSILRKMTQAGGARWTSLEENNENDFFAFDNPQAYHHAHWLIPLRICRLTSSQVDGILSGGELDTSQCPAGTTTQAFLEVSTCTSPPLVAASPKRVEFGSAMIGQREFSAELVLQSERTRIAIPLSGMGLQHTVELIPSRNAYDMGALVCPQIKEGWLRGDFELTFATSGQAPRVLTFFGLATSSSLYATLPFLANGSTRPPLESGACSPQEKEMSGSICGCNNVATGVTAPGGLQNTDFCVSCYMESLPRLAAERGFLSNDEQIAPSNHPVAEDANSIFRVKGSIQSQQQPQLSDICLRSHERPFGPKTIDIRFGALQPSRLTRALPGMSPAGTSTDNIGPKGDPPMAECSQSQTSHSPPFTVREEKQKADANFVLQDIDTMFDDKCTKAIVVGGAWPPGRQGLSPFATVKGEATGGFEITIDCSPYSHMFSFEPTNGTFFPGGRQVVRAVFSQTVSTPAEDRVRKLLSHVPPEIQKQQYITATARLWLRGTTVSAPVQAQEVAIIRLRAPLCICQIEVTPVGGNHAGGAFVKSALGECVGRNEGMNDGKERLEEDAAHGSTTQMDLVEERKERRRVLAELLKALTGVHEPPGSARPRRVVSRGAQHSELLRWLIVYSSRIRALIKEEPTREVALRDGEAPSRVYKVTFGEERPLTGGDWRFYFMAAIMSTLEAASYQRAFGQSQYLKLDPRSLRTESQLLGIDATLVQSEKSWLLKMSRHDRKLELGCLEDHLRDMDHQKAQITYRNRLCVAVHKGNIYRIINVTDTTADRATFEKGGQTINVAQYFKDAYNEHVEGKLVVQAKEVRGGSRVCFLPVNLLRVIAQAPPPTAGSRAVLRPKSAQETLVDCAELVADILRTPAVRNQMSELKLQIGDKGLPLDVQQNVTNLRKLMGDVRSFGEARISWGATERERQQDTSADLSPDFRARLCQNLVLRHKVPLDKQWMLLVCTGRREHGGSRAAEAIKNTIELTRQRIRYKNQLVVEMEAPVCCEHFVKTEAEWKRGKVEVTKRSLRDLFSLHRQGLRGAIVLLAYDSDEVNNRVRIAAKQVSVQMDFPVQCCKLQTLQNFKNKPEDKSMNMWWNVYLQFQTKITDEESRAGVPWAADQPLAPLREAPVKMSSTQPSQAPPTKVSEIARAIGIAVNSFGPASSRCAVVGIVGGRNVEHTRFISHIGASDPPNYRAGVIKEVLAHEVAAIRDVIEADLGKIEFSSEKRELTIEHPVAAAFPEGVFQCALRMCRETDLEAFSGKAEDIGAHINYKGAILSCDGPTLTSQGRNILRVIQAEDKLGVVLPDTHRLLSYARSNYRWLQPIKLTFTATADEPTPHEANGVIIALDGYVSPEVKFHKNEPRLGSTVYLRKAIISHIIQRVHLNVLVNPHRPASPMRFFMRGRDGVQGLPVGSYIDSGPIIPISPDTATLEKKFLIGTADPTRGSPSASEFHIIANESDWSRHFLAVVSYKLCHMYYNWAGTVKHPHILQMALAIVRQHQIYIASESGYGLDSEFNLDEPAEEQPLEQQESPEEGEEAETRERLQKRRQEGGYATHVGGREGLERTDDAAEREAGKQNLRELKANLERPDSVLMTTAFML</sequence>
<dbReference type="InterPro" id="IPR012337">
    <property type="entry name" value="RNaseH-like_sf"/>
</dbReference>
<dbReference type="PANTHER" id="PTHR22538:SF0">
    <property type="entry name" value="CILIA- AND FLAGELLA-ASSOCIATED PROTEIN 74"/>
    <property type="match status" value="1"/>
</dbReference>
<dbReference type="Pfam" id="PF24771">
    <property type="entry name" value="Ig_CFAP74_1st"/>
    <property type="match status" value="1"/>
</dbReference>
<feature type="region of interest" description="Disordered" evidence="1">
    <location>
        <begin position="748"/>
        <end position="774"/>
    </location>
</feature>
<dbReference type="VEuPathDB" id="ToxoDB:LOC34622554"/>
<feature type="compositionally biased region" description="Basic and acidic residues" evidence="1">
    <location>
        <begin position="1061"/>
        <end position="1071"/>
    </location>
</feature>
<keyword evidence="3" id="KW-1185">Reference proteome</keyword>
<evidence type="ECO:0000256" key="1">
    <source>
        <dbReference type="SAM" id="MobiDB-lite"/>
    </source>
</evidence>
<feature type="region of interest" description="Disordered" evidence="1">
    <location>
        <begin position="2671"/>
        <end position="2725"/>
    </location>
</feature>
<gene>
    <name evidence="2" type="ORF">cyc_06383</name>
</gene>
<dbReference type="InterPro" id="IPR036397">
    <property type="entry name" value="RNaseH_sf"/>
</dbReference>
<feature type="region of interest" description="Disordered" evidence="1">
    <location>
        <begin position="1484"/>
        <end position="1519"/>
    </location>
</feature>
<dbReference type="EMBL" id="JROU02000082">
    <property type="protein sequence ID" value="OEH80425.1"/>
    <property type="molecule type" value="Genomic_DNA"/>
</dbReference>
<comment type="caution">
    <text evidence="2">The sequence shown here is derived from an EMBL/GenBank/DDBJ whole genome shotgun (WGS) entry which is preliminary data.</text>
</comment>
<feature type="compositionally biased region" description="Basic and acidic residues" evidence="1">
    <location>
        <begin position="2709"/>
        <end position="2725"/>
    </location>
</feature>
<feature type="compositionally biased region" description="Basic and acidic residues" evidence="1">
    <location>
        <begin position="1114"/>
        <end position="1128"/>
    </location>
</feature>
<dbReference type="Proteomes" id="UP000095192">
    <property type="component" value="Unassembled WGS sequence"/>
</dbReference>
<reference evidence="2 3" key="1">
    <citation type="journal article" date="2016" name="BMC Genomics">
        <title>Comparative genomics reveals Cyclospora cayetanensis possesses coccidia-like metabolism and invasion components but unique surface antigens.</title>
        <authorList>
            <person name="Liu S."/>
            <person name="Wang L."/>
            <person name="Zheng H."/>
            <person name="Xu Z."/>
            <person name="Roellig D.M."/>
            <person name="Li N."/>
            <person name="Frace M.A."/>
            <person name="Tang K."/>
            <person name="Arrowood M.J."/>
            <person name="Moss D.M."/>
            <person name="Zhang L."/>
            <person name="Feng Y."/>
            <person name="Xiao L."/>
        </authorList>
    </citation>
    <scope>NUCLEOTIDE SEQUENCE [LARGE SCALE GENOMIC DNA]</scope>
    <source>
        <strain evidence="2 3">CHN_HEN01</strain>
    </source>
</reference>
<protein>
    <submittedName>
        <fullName evidence="2">Uncharacterized protein</fullName>
    </submittedName>
</protein>
<feature type="compositionally biased region" description="Basic and acidic residues" evidence="1">
    <location>
        <begin position="51"/>
        <end position="63"/>
    </location>
</feature>
<feature type="compositionally biased region" description="Acidic residues" evidence="1">
    <location>
        <begin position="2671"/>
        <end position="2688"/>
    </location>
</feature>
<dbReference type="VEuPathDB" id="ToxoDB:LOC113147177"/>
<feature type="region of interest" description="Disordered" evidence="1">
    <location>
        <begin position="1"/>
        <end position="20"/>
    </location>
</feature>
<dbReference type="GO" id="GO:0003676">
    <property type="term" value="F:nucleic acid binding"/>
    <property type="evidence" value="ECO:0007669"/>
    <property type="project" value="InterPro"/>
</dbReference>
<feature type="compositionally biased region" description="Polar residues" evidence="1">
    <location>
        <begin position="1048"/>
        <end position="1060"/>
    </location>
</feature>
<proteinExistence type="predicted"/>
<dbReference type="Gene3D" id="3.30.420.10">
    <property type="entry name" value="Ribonuclease H-like superfamily/Ribonuclease H"/>
    <property type="match status" value="1"/>
</dbReference>